<dbReference type="AlphaFoldDB" id="A0A545U7F7"/>
<accession>A0A545U7F7</accession>
<evidence type="ECO:0000313" key="2">
    <source>
        <dbReference type="EMBL" id="TQV85343.1"/>
    </source>
</evidence>
<organism evidence="2 3">
    <name type="scientific">Aliikangiella coralliicola</name>
    <dbReference type="NCBI Taxonomy" id="2592383"/>
    <lineage>
        <taxon>Bacteria</taxon>
        <taxon>Pseudomonadati</taxon>
        <taxon>Pseudomonadota</taxon>
        <taxon>Gammaproteobacteria</taxon>
        <taxon>Oceanospirillales</taxon>
        <taxon>Pleioneaceae</taxon>
        <taxon>Aliikangiella</taxon>
    </lineage>
</organism>
<feature type="domain" description="N-acetyltransferase" evidence="1">
    <location>
        <begin position="11"/>
        <end position="164"/>
    </location>
</feature>
<gene>
    <name evidence="2" type="ORF">FLL46_19445</name>
</gene>
<name>A0A545U7F7_9GAMM</name>
<evidence type="ECO:0000313" key="3">
    <source>
        <dbReference type="Proteomes" id="UP000315439"/>
    </source>
</evidence>
<reference evidence="2 3" key="1">
    <citation type="submission" date="2019-07" db="EMBL/GenBank/DDBJ databases">
        <title>Draft genome for Aliikangiella sp. M105.</title>
        <authorList>
            <person name="Wang G."/>
        </authorList>
    </citation>
    <scope>NUCLEOTIDE SEQUENCE [LARGE SCALE GENOMIC DNA]</scope>
    <source>
        <strain evidence="2 3">M105</strain>
    </source>
</reference>
<dbReference type="SUPFAM" id="SSF55729">
    <property type="entry name" value="Acyl-CoA N-acyltransferases (Nat)"/>
    <property type="match status" value="1"/>
</dbReference>
<dbReference type="InterPro" id="IPR000182">
    <property type="entry name" value="GNAT_dom"/>
</dbReference>
<dbReference type="PROSITE" id="PS51186">
    <property type="entry name" value="GNAT"/>
    <property type="match status" value="1"/>
</dbReference>
<dbReference type="Gene3D" id="3.40.630.30">
    <property type="match status" value="1"/>
</dbReference>
<comment type="caution">
    <text evidence="2">The sequence shown here is derived from an EMBL/GenBank/DDBJ whole genome shotgun (WGS) entry which is preliminary data.</text>
</comment>
<dbReference type="RefSeq" id="WP_142933020.1">
    <property type="nucleotide sequence ID" value="NZ_ML660168.1"/>
</dbReference>
<sequence length="169" mass="19858">MAEVSLWREKISLKRFGDGDLDFLEALYASVREPELAMTNFSQEEKLSFLKSQFAAQHNHYCSGYNTEHFYIIYAAGERAGRFFVDYWDEEIRIVDIALMPSFRQLGLGSYLLKDLFSKAEKLKQPVSIHVERHNPARRLYERLGFEIKGAHDEIYLLMEWNPKEVLEV</sequence>
<dbReference type="EMBL" id="VIKS01000012">
    <property type="protein sequence ID" value="TQV85343.1"/>
    <property type="molecule type" value="Genomic_DNA"/>
</dbReference>
<dbReference type="Proteomes" id="UP000315439">
    <property type="component" value="Unassembled WGS sequence"/>
</dbReference>
<dbReference type="OrthoDB" id="9805924at2"/>
<dbReference type="InterPro" id="IPR016181">
    <property type="entry name" value="Acyl_CoA_acyltransferase"/>
</dbReference>
<keyword evidence="3" id="KW-1185">Reference proteome</keyword>
<dbReference type="Pfam" id="PF13508">
    <property type="entry name" value="Acetyltransf_7"/>
    <property type="match status" value="1"/>
</dbReference>
<dbReference type="GO" id="GO:0016747">
    <property type="term" value="F:acyltransferase activity, transferring groups other than amino-acyl groups"/>
    <property type="evidence" value="ECO:0007669"/>
    <property type="project" value="InterPro"/>
</dbReference>
<proteinExistence type="predicted"/>
<protein>
    <submittedName>
        <fullName evidence="2">GNAT family N-acetyltransferase</fullName>
    </submittedName>
</protein>
<evidence type="ECO:0000259" key="1">
    <source>
        <dbReference type="PROSITE" id="PS51186"/>
    </source>
</evidence>
<keyword evidence="2" id="KW-0808">Transferase</keyword>